<dbReference type="EMBL" id="CP033361">
    <property type="protein sequence ID" value="QKC76876.1"/>
    <property type="molecule type" value="Genomic_DNA"/>
</dbReference>
<dbReference type="Proteomes" id="UP000503339">
    <property type="component" value="Chromosome"/>
</dbReference>
<keyword evidence="3" id="KW-1185">Reference proteome</keyword>
<gene>
    <name evidence="2" type="ORF">EB233_16265</name>
</gene>
<organism evidence="2 3">
    <name type="scientific">Mesorhizobium erdmanii</name>
    <dbReference type="NCBI Taxonomy" id="1777866"/>
    <lineage>
        <taxon>Bacteria</taxon>
        <taxon>Pseudomonadati</taxon>
        <taxon>Pseudomonadota</taxon>
        <taxon>Alphaproteobacteria</taxon>
        <taxon>Hyphomicrobiales</taxon>
        <taxon>Phyllobacteriaceae</taxon>
        <taxon>Mesorhizobium</taxon>
    </lineage>
</organism>
<reference evidence="2 3" key="1">
    <citation type="submission" date="2018-10" db="EMBL/GenBank/DDBJ databases">
        <authorList>
            <person name="Perry B.J."/>
            <person name="Sullivan J.T."/>
            <person name="Murphy R.J.T."/>
            <person name="Ramsay J.P."/>
            <person name="Ronson C.W."/>
        </authorList>
    </citation>
    <scope>NUCLEOTIDE SEQUENCE [LARGE SCALE GENOMIC DNA]</scope>
    <source>
        <strain evidence="2 3">NZP2014</strain>
    </source>
</reference>
<evidence type="ECO:0000313" key="2">
    <source>
        <dbReference type="EMBL" id="QKC76876.1"/>
    </source>
</evidence>
<evidence type="ECO:0000256" key="1">
    <source>
        <dbReference type="SAM" id="MobiDB-lite"/>
    </source>
</evidence>
<accession>A0A6M7UJC8</accession>
<feature type="region of interest" description="Disordered" evidence="1">
    <location>
        <begin position="41"/>
        <end position="62"/>
    </location>
</feature>
<dbReference type="AlphaFoldDB" id="A0A6M7UJC8"/>
<sequence length="62" mass="6555">MKGIVPMTMTSPILATAFMVAAAAILAMRASVLAVSRKSMVKVPSRQASSRQRHPANTKTQG</sequence>
<evidence type="ECO:0000313" key="3">
    <source>
        <dbReference type="Proteomes" id="UP000503339"/>
    </source>
</evidence>
<protein>
    <submittedName>
        <fullName evidence="2">Uncharacterized protein</fullName>
    </submittedName>
</protein>
<dbReference type="KEGG" id="merd:EB233_16265"/>
<name>A0A6M7UJC8_9HYPH</name>
<proteinExistence type="predicted"/>